<dbReference type="Gene3D" id="2.60.40.420">
    <property type="entry name" value="Cupredoxins - blue copper proteins"/>
    <property type="match status" value="1"/>
</dbReference>
<dbReference type="SUPFAM" id="SSF49503">
    <property type="entry name" value="Cupredoxins"/>
    <property type="match status" value="1"/>
</dbReference>
<feature type="region of interest" description="Disordered" evidence="1">
    <location>
        <begin position="1"/>
        <end position="29"/>
    </location>
</feature>
<dbReference type="EMBL" id="BAAANB010000006">
    <property type="protein sequence ID" value="GAA2027193.1"/>
    <property type="molecule type" value="Genomic_DNA"/>
</dbReference>
<evidence type="ECO:0000313" key="3">
    <source>
        <dbReference type="Proteomes" id="UP001501285"/>
    </source>
</evidence>
<gene>
    <name evidence="2" type="ORF">GCM10009740_16110</name>
</gene>
<comment type="caution">
    <text evidence="2">The sequence shown here is derived from an EMBL/GenBank/DDBJ whole genome shotgun (WGS) entry which is preliminary data.</text>
</comment>
<accession>A0ABP5FI45</accession>
<organism evidence="2 3">
    <name type="scientific">Terrabacter terrae</name>
    <dbReference type="NCBI Taxonomy" id="318434"/>
    <lineage>
        <taxon>Bacteria</taxon>
        <taxon>Bacillati</taxon>
        <taxon>Actinomycetota</taxon>
        <taxon>Actinomycetes</taxon>
        <taxon>Micrococcales</taxon>
        <taxon>Intrasporangiaceae</taxon>
        <taxon>Terrabacter</taxon>
    </lineage>
</organism>
<evidence type="ECO:0000313" key="2">
    <source>
        <dbReference type="EMBL" id="GAA2027193.1"/>
    </source>
</evidence>
<dbReference type="Proteomes" id="UP001501285">
    <property type="component" value="Unassembled WGS sequence"/>
</dbReference>
<evidence type="ECO:0008006" key="4">
    <source>
        <dbReference type="Google" id="ProtNLM"/>
    </source>
</evidence>
<feature type="compositionally biased region" description="Polar residues" evidence="1">
    <location>
        <begin position="13"/>
        <end position="26"/>
    </location>
</feature>
<reference evidence="3" key="1">
    <citation type="journal article" date="2019" name="Int. J. Syst. Evol. Microbiol.">
        <title>The Global Catalogue of Microorganisms (GCM) 10K type strain sequencing project: providing services to taxonomists for standard genome sequencing and annotation.</title>
        <authorList>
            <consortium name="The Broad Institute Genomics Platform"/>
            <consortium name="The Broad Institute Genome Sequencing Center for Infectious Disease"/>
            <person name="Wu L."/>
            <person name="Ma J."/>
        </authorList>
    </citation>
    <scope>NUCLEOTIDE SEQUENCE [LARGE SCALE GENOMIC DNA]</scope>
    <source>
        <strain evidence="3">JCM 14283</strain>
    </source>
</reference>
<proteinExistence type="predicted"/>
<evidence type="ECO:0000256" key="1">
    <source>
        <dbReference type="SAM" id="MobiDB-lite"/>
    </source>
</evidence>
<keyword evidence="3" id="KW-1185">Reference proteome</keyword>
<sequence>MLSACRGSDADSADSSNVESTPTIEGTQVMADPTEFAIRLDKKAFEPGTFTFVARERGKAPHAVAIEGLGVETASTGILDPGEADAAITVDLVPGIYTLWCPVGSHRSVGMELRITVS</sequence>
<dbReference type="InterPro" id="IPR008972">
    <property type="entry name" value="Cupredoxin"/>
</dbReference>
<name>A0ABP5FI45_9MICO</name>
<protein>
    <recommendedName>
        <fullName evidence="4">Blue (type 1) copper domain-containing protein</fullName>
    </recommendedName>
</protein>